<keyword evidence="2" id="KW-0732">Signal</keyword>
<dbReference type="Pfam" id="PF13663">
    <property type="entry name" value="DUF4148"/>
    <property type="match status" value="1"/>
</dbReference>
<name>A0A0J1CVJ9_9BURK</name>
<feature type="chain" id="PRO_5005249942" description="Purine nucleoside phosphorylase" evidence="2">
    <location>
        <begin position="22"/>
        <end position="96"/>
    </location>
</feature>
<sequence length="96" mass="9811">MKNLICAILAAVLIVPAVSFAQTSNGPVTRAEVRAELVQLEKAGYQPAAKQNHYPDEIQAAEARVQAADNAYASHGGAPANTAAAAPASMPVVSAN</sequence>
<evidence type="ECO:0000313" key="4">
    <source>
        <dbReference type="Proteomes" id="UP000035963"/>
    </source>
</evidence>
<dbReference type="PATRIC" id="fig|908627.4.peg.4226"/>
<comment type="caution">
    <text evidence="3">The sequence shown here is derived from an EMBL/GenBank/DDBJ whole genome shotgun (WGS) entry which is preliminary data.</text>
</comment>
<evidence type="ECO:0000256" key="2">
    <source>
        <dbReference type="SAM" id="SignalP"/>
    </source>
</evidence>
<proteinExistence type="predicted"/>
<keyword evidence="4" id="KW-1185">Reference proteome</keyword>
<feature type="signal peptide" evidence="2">
    <location>
        <begin position="1"/>
        <end position="21"/>
    </location>
</feature>
<evidence type="ECO:0008006" key="5">
    <source>
        <dbReference type="Google" id="ProtNLM"/>
    </source>
</evidence>
<dbReference type="EMBL" id="AEJF01000121">
    <property type="protein sequence ID" value="KLU24599.1"/>
    <property type="molecule type" value="Genomic_DNA"/>
</dbReference>
<evidence type="ECO:0000256" key="1">
    <source>
        <dbReference type="SAM" id="MobiDB-lite"/>
    </source>
</evidence>
<evidence type="ECO:0000313" key="3">
    <source>
        <dbReference type="EMBL" id="KLU24599.1"/>
    </source>
</evidence>
<dbReference type="RefSeq" id="WP_047848208.1">
    <property type="nucleotide sequence ID" value="NZ_AEJF01000121.1"/>
</dbReference>
<dbReference type="Proteomes" id="UP000035963">
    <property type="component" value="Unassembled WGS sequence"/>
</dbReference>
<dbReference type="AlphaFoldDB" id="A0A0J1CVJ9"/>
<dbReference type="InterPro" id="IPR025421">
    <property type="entry name" value="DUF4148"/>
</dbReference>
<gene>
    <name evidence="3" type="ORF">EOS_18880</name>
</gene>
<protein>
    <recommendedName>
        <fullName evidence="5">Purine nucleoside phosphorylase</fullName>
    </recommendedName>
</protein>
<accession>A0A0J1CVJ9</accession>
<dbReference type="OrthoDB" id="9020930at2"/>
<reference evidence="3 4" key="1">
    <citation type="journal article" date="2015" name="Genome Announc.">
        <title>Draft Genome Sequence of Burkholderia sp. Strain PML1(12), an Ectomycorrhizosphere-Inhabiting Bacterium with Effective Mineral-Weathering Ability.</title>
        <authorList>
            <person name="Uroz S."/>
            <person name="Oger P."/>
        </authorList>
    </citation>
    <scope>NUCLEOTIDE SEQUENCE [LARGE SCALE GENOMIC DNA]</scope>
    <source>
        <strain evidence="4">PML1(12)</strain>
    </source>
</reference>
<organism evidence="3 4">
    <name type="scientific">Caballeronia mineralivorans PML1(12)</name>
    <dbReference type="NCBI Taxonomy" id="908627"/>
    <lineage>
        <taxon>Bacteria</taxon>
        <taxon>Pseudomonadati</taxon>
        <taxon>Pseudomonadota</taxon>
        <taxon>Betaproteobacteria</taxon>
        <taxon>Burkholderiales</taxon>
        <taxon>Burkholderiaceae</taxon>
        <taxon>Caballeronia</taxon>
    </lineage>
</organism>
<feature type="region of interest" description="Disordered" evidence="1">
    <location>
        <begin position="76"/>
        <end position="96"/>
    </location>
</feature>